<dbReference type="PANTHER" id="PTHR43685:SF2">
    <property type="entry name" value="GLYCOSYLTRANSFERASE 2-LIKE DOMAIN-CONTAINING PROTEIN"/>
    <property type="match status" value="1"/>
</dbReference>
<accession>C6XWT5</accession>
<dbReference type="Pfam" id="PF00535">
    <property type="entry name" value="Glycos_transf_2"/>
    <property type="match status" value="1"/>
</dbReference>
<sequence length="333" mass="38295">MLERTPKSPPKIEPLSLNVSRPKWSVMIPSYNCIHYLRKTIESVLLQAPSAEEMQIEVIDDFSTDGDVEALVNEIGKGRVGFYKQTRNVGSLRNFETCINRSIGTLVHILHGDDLVKPGFYEEIDALFKSYPEIGAAFTGCTDFDENDKEIWDSKIILPEPGIIDNWLLKIAQGQLLQTPCIVVKRTVYEHLGSFFGVHYGEDWEMWTRIAAHYPVAYSPKPLAFYRVHNNNITSNSFRTGQNIKDISAVIDTIQNYLPIKERKKLKRKAREKYAYYITMIADGLYHNNTDSKPALLQTAKAVRLHPSKHTLYYFLKISVKVLIRYKAKHQRK</sequence>
<dbReference type="Gene3D" id="3.90.550.10">
    <property type="entry name" value="Spore Coat Polysaccharide Biosynthesis Protein SpsA, Chain A"/>
    <property type="match status" value="1"/>
</dbReference>
<dbReference type="eggNOG" id="COG1215">
    <property type="taxonomic scope" value="Bacteria"/>
</dbReference>
<dbReference type="RefSeq" id="WP_015807842.1">
    <property type="nucleotide sequence ID" value="NC_013061.1"/>
</dbReference>
<dbReference type="PANTHER" id="PTHR43685">
    <property type="entry name" value="GLYCOSYLTRANSFERASE"/>
    <property type="match status" value="1"/>
</dbReference>
<evidence type="ECO:0000259" key="1">
    <source>
        <dbReference type="Pfam" id="PF00535"/>
    </source>
</evidence>
<keyword evidence="2" id="KW-0808">Transferase</keyword>
<organism evidence="2 3">
    <name type="scientific">Pedobacter heparinus (strain ATCC 13125 / DSM 2366 / CIP 104194 / JCM 7457 / NBRC 12017 / NCIMB 9290 / NRRL B-14731 / HIM 762-3)</name>
    <dbReference type="NCBI Taxonomy" id="485917"/>
    <lineage>
        <taxon>Bacteria</taxon>
        <taxon>Pseudomonadati</taxon>
        <taxon>Bacteroidota</taxon>
        <taxon>Sphingobacteriia</taxon>
        <taxon>Sphingobacteriales</taxon>
        <taxon>Sphingobacteriaceae</taxon>
        <taxon>Pedobacter</taxon>
    </lineage>
</organism>
<evidence type="ECO:0000313" key="2">
    <source>
        <dbReference type="EMBL" id="ACU04229.1"/>
    </source>
</evidence>
<gene>
    <name evidence="2" type="ordered locus">Phep_2024</name>
</gene>
<name>C6XWT5_PEDHD</name>
<dbReference type="GO" id="GO:0016740">
    <property type="term" value="F:transferase activity"/>
    <property type="evidence" value="ECO:0007669"/>
    <property type="project" value="UniProtKB-KW"/>
</dbReference>
<feature type="domain" description="Glycosyltransferase 2-like" evidence="1">
    <location>
        <begin position="25"/>
        <end position="191"/>
    </location>
</feature>
<reference evidence="2 3" key="1">
    <citation type="journal article" date="2009" name="Stand. Genomic Sci.">
        <title>Complete genome sequence of Pedobacter heparinus type strain (HIM 762-3).</title>
        <authorList>
            <person name="Han C."/>
            <person name="Spring S."/>
            <person name="Lapidus A."/>
            <person name="Del Rio T.G."/>
            <person name="Tice H."/>
            <person name="Copeland A."/>
            <person name="Cheng J.F."/>
            <person name="Lucas S."/>
            <person name="Chen F."/>
            <person name="Nolan M."/>
            <person name="Bruce D."/>
            <person name="Goodwin L."/>
            <person name="Pitluck S."/>
            <person name="Ivanova N."/>
            <person name="Mavromatis K."/>
            <person name="Mikhailova N."/>
            <person name="Pati A."/>
            <person name="Chen A."/>
            <person name="Palaniappan K."/>
            <person name="Land M."/>
            <person name="Hauser L."/>
            <person name="Chang Y.J."/>
            <person name="Jeffries C.C."/>
            <person name="Saunders E."/>
            <person name="Chertkov O."/>
            <person name="Brettin T."/>
            <person name="Goker M."/>
            <person name="Rohde M."/>
            <person name="Bristow J."/>
            <person name="Eisen J.A."/>
            <person name="Markowitz V."/>
            <person name="Hugenholtz P."/>
            <person name="Kyrpides N.C."/>
            <person name="Klenk H.P."/>
            <person name="Detter J.C."/>
        </authorList>
    </citation>
    <scope>NUCLEOTIDE SEQUENCE [LARGE SCALE GENOMIC DNA]</scope>
    <source>
        <strain evidence="3">ATCC 13125 / DSM 2366 / CIP 104194 / JCM 7457 / NBRC 12017 / NCIMB 9290 / NRRL B-14731 / HIM 762-3</strain>
    </source>
</reference>
<dbReference type="KEGG" id="phe:Phep_2024"/>
<dbReference type="STRING" id="485917.Phep_2024"/>
<dbReference type="HOGENOM" id="CLU_025996_0_0_10"/>
<dbReference type="InterPro" id="IPR029044">
    <property type="entry name" value="Nucleotide-diphossugar_trans"/>
</dbReference>
<dbReference type="AlphaFoldDB" id="C6XWT5"/>
<dbReference type="InterPro" id="IPR050834">
    <property type="entry name" value="Glycosyltransf_2"/>
</dbReference>
<keyword evidence="3" id="KW-1185">Reference proteome</keyword>
<dbReference type="InterPro" id="IPR001173">
    <property type="entry name" value="Glyco_trans_2-like"/>
</dbReference>
<proteinExistence type="predicted"/>
<dbReference type="EMBL" id="CP001681">
    <property type="protein sequence ID" value="ACU04229.1"/>
    <property type="molecule type" value="Genomic_DNA"/>
</dbReference>
<dbReference type="SUPFAM" id="SSF53448">
    <property type="entry name" value="Nucleotide-diphospho-sugar transferases"/>
    <property type="match status" value="1"/>
</dbReference>
<dbReference type="OrthoDB" id="9815829at2"/>
<evidence type="ECO:0000313" key="3">
    <source>
        <dbReference type="Proteomes" id="UP000000852"/>
    </source>
</evidence>
<protein>
    <submittedName>
        <fullName evidence="2">Glycosyl transferase family 2</fullName>
    </submittedName>
</protein>
<dbReference type="Proteomes" id="UP000000852">
    <property type="component" value="Chromosome"/>
</dbReference>
<dbReference type="CAZy" id="GT2">
    <property type="family name" value="Glycosyltransferase Family 2"/>
</dbReference>